<evidence type="ECO:0000313" key="6">
    <source>
        <dbReference type="WBParaSite" id="ALUE_0002025501-mRNA-1"/>
    </source>
</evidence>
<feature type="transmembrane region" description="Helical" evidence="3">
    <location>
        <begin position="235"/>
        <end position="258"/>
    </location>
</feature>
<keyword evidence="2" id="KW-0175">Coiled coil</keyword>
<reference evidence="6" key="1">
    <citation type="submission" date="2017-02" db="UniProtKB">
        <authorList>
            <consortium name="WormBaseParasite"/>
        </authorList>
    </citation>
    <scope>IDENTIFICATION</scope>
</reference>
<dbReference type="InterPro" id="IPR005612">
    <property type="entry name" value="CCAAT-binding_factor"/>
</dbReference>
<dbReference type="Pfam" id="PF03914">
    <property type="entry name" value="CBF"/>
    <property type="match status" value="1"/>
</dbReference>
<protein>
    <submittedName>
        <fullName evidence="6">CBF domain-containing protein</fullName>
    </submittedName>
</protein>
<keyword evidence="5" id="KW-1185">Reference proteome</keyword>
<organism evidence="5 6">
    <name type="scientific">Ascaris lumbricoides</name>
    <name type="common">Giant roundworm</name>
    <dbReference type="NCBI Taxonomy" id="6252"/>
    <lineage>
        <taxon>Eukaryota</taxon>
        <taxon>Metazoa</taxon>
        <taxon>Ecdysozoa</taxon>
        <taxon>Nematoda</taxon>
        <taxon>Chromadorea</taxon>
        <taxon>Rhabditida</taxon>
        <taxon>Spirurina</taxon>
        <taxon>Ascaridomorpha</taxon>
        <taxon>Ascaridoidea</taxon>
        <taxon>Ascarididae</taxon>
        <taxon>Ascaris</taxon>
    </lineage>
</organism>
<feature type="domain" description="CCAAT-binding factor" evidence="4">
    <location>
        <begin position="156"/>
        <end position="316"/>
    </location>
</feature>
<dbReference type="PANTHER" id="PTHR14428:SF5">
    <property type="entry name" value="NUCLEOLAR COMPLEX PROTEIN 3 HOMOLOG"/>
    <property type="match status" value="1"/>
</dbReference>
<dbReference type="WBParaSite" id="ALUE_0002025501-mRNA-1">
    <property type="protein sequence ID" value="ALUE_0002025501-mRNA-1"/>
    <property type="gene ID" value="ALUE_0002025501"/>
</dbReference>
<evidence type="ECO:0000256" key="2">
    <source>
        <dbReference type="SAM" id="Coils"/>
    </source>
</evidence>
<keyword evidence="3" id="KW-0472">Membrane</keyword>
<comment type="similarity">
    <text evidence="1">Belongs to the CBF/MAK21 family.</text>
</comment>
<evidence type="ECO:0000256" key="1">
    <source>
        <dbReference type="ARBA" id="ARBA00007797"/>
    </source>
</evidence>
<proteinExistence type="inferred from homology"/>
<name>A0A0M3INC7_ASCLU</name>
<feature type="coiled-coil region" evidence="2">
    <location>
        <begin position="36"/>
        <end position="63"/>
    </location>
</feature>
<evidence type="ECO:0000313" key="5">
    <source>
        <dbReference type="Proteomes" id="UP000036681"/>
    </source>
</evidence>
<dbReference type="InterPro" id="IPR016903">
    <property type="entry name" value="Nucleolar_cplx-assoc_3"/>
</dbReference>
<dbReference type="Proteomes" id="UP000036681">
    <property type="component" value="Unplaced"/>
</dbReference>
<dbReference type="GO" id="GO:0005730">
    <property type="term" value="C:nucleolus"/>
    <property type="evidence" value="ECO:0007669"/>
    <property type="project" value="TreeGrafter"/>
</dbReference>
<evidence type="ECO:0000259" key="4">
    <source>
        <dbReference type="Pfam" id="PF03914"/>
    </source>
</evidence>
<accession>A0A0M3INC7</accession>
<dbReference type="PANTHER" id="PTHR14428">
    <property type="entry name" value="NUCLEOLAR COMPLEX PROTEIN 3"/>
    <property type="match status" value="1"/>
</dbReference>
<sequence length="390" mass="44810">VDYYHSRRCKIFKEVDKGGRGKEKRRLLGKRIQLAKERQSKSKAKYAKQLKKLEEDLKEVEAAESLSTKLKYVVDVLADCVHRWLTVSNLKATEAMKHIFVTYFRVIKHMPRSALLEPVLEGLSKFAHLLNVEFFDDIISALQSLIEQQHMRVLDSLHCVHAAFVILSGEGVAINVDPFRFYKSVYRLMTNVPFEKRPELRDREISVMLRTLDMMINLRRKQVSLCRVAAFVKRLLIICFILPSHCVVAILAGIRTFFVSHPRLSSMLESGEEVAASGLFKPDVDDPDCCKALSSAVTSELSVLCKHSDPLVVQLAKHLRAGLPSSGAAHISAEISTRKPYEWIERCRKQEINDEPYFYERILLYCKKRKVQLSSKNMQMVLNDWLITML</sequence>
<dbReference type="AlphaFoldDB" id="A0A0M3INC7"/>
<keyword evidence="3" id="KW-0812">Transmembrane</keyword>
<evidence type="ECO:0000256" key="3">
    <source>
        <dbReference type="SAM" id="Phobius"/>
    </source>
</evidence>
<dbReference type="GO" id="GO:0003682">
    <property type="term" value="F:chromatin binding"/>
    <property type="evidence" value="ECO:0007669"/>
    <property type="project" value="TreeGrafter"/>
</dbReference>
<dbReference type="GO" id="GO:0006270">
    <property type="term" value="P:DNA replication initiation"/>
    <property type="evidence" value="ECO:0007669"/>
    <property type="project" value="TreeGrafter"/>
</dbReference>
<keyword evidence="3" id="KW-1133">Transmembrane helix</keyword>